<dbReference type="PROSITE" id="PS50005">
    <property type="entry name" value="TPR"/>
    <property type="match status" value="1"/>
</dbReference>
<evidence type="ECO:0000256" key="2">
    <source>
        <dbReference type="SAM" id="MobiDB-lite"/>
    </source>
</evidence>
<dbReference type="EMBL" id="BNJF01000001">
    <property type="protein sequence ID" value="GHO45581.1"/>
    <property type="molecule type" value="Genomic_DNA"/>
</dbReference>
<dbReference type="AlphaFoldDB" id="A0A8J3MT68"/>
<keyword evidence="1" id="KW-0802">TPR repeat</keyword>
<accession>A0A8J3MT68</accession>
<proteinExistence type="predicted"/>
<keyword evidence="4" id="KW-1185">Reference proteome</keyword>
<dbReference type="RefSeq" id="WP_220194899.1">
    <property type="nucleotide sequence ID" value="NZ_BNJF01000001.1"/>
</dbReference>
<sequence length="273" mass="30536">MTQTLSAEERIRLKKQWTDQAVKQAQEGLWDEAVQTNKNILNIFSTEPDAYNRLGKAYSELGQYQNALDAYSQTLKYSSDNGIARKNVDRLTLLIEQEGPVSARAKERIDPRIFVAEKGKTAITELVNLAPSTTLAKLSVGDLIQLTINGHTLQARNSAEELIGQVEPRLANRIIEFSEGGNRYTAGIQAVENGHVRIIIQESYQHPSMFGKVSFPSAQGTGDTIRAYIKDSMLRLDRDDEDDFSNEDEYYDSGDDGEDTSDTDFDNSLDSEE</sequence>
<organism evidence="3 4">
    <name type="scientific">Ktedonospora formicarum</name>
    <dbReference type="NCBI Taxonomy" id="2778364"/>
    <lineage>
        <taxon>Bacteria</taxon>
        <taxon>Bacillati</taxon>
        <taxon>Chloroflexota</taxon>
        <taxon>Ktedonobacteria</taxon>
        <taxon>Ktedonobacterales</taxon>
        <taxon>Ktedonobacteraceae</taxon>
        <taxon>Ktedonospora</taxon>
    </lineage>
</organism>
<evidence type="ECO:0000256" key="1">
    <source>
        <dbReference type="PROSITE-ProRule" id="PRU00339"/>
    </source>
</evidence>
<reference evidence="3" key="1">
    <citation type="submission" date="2020-10" db="EMBL/GenBank/DDBJ databases">
        <title>Taxonomic study of unclassified bacteria belonging to the class Ktedonobacteria.</title>
        <authorList>
            <person name="Yabe S."/>
            <person name="Wang C.M."/>
            <person name="Zheng Y."/>
            <person name="Sakai Y."/>
            <person name="Cavaletti L."/>
            <person name="Monciardini P."/>
            <person name="Donadio S."/>
        </authorList>
    </citation>
    <scope>NUCLEOTIDE SEQUENCE</scope>
    <source>
        <strain evidence="3">SOSP1-1</strain>
    </source>
</reference>
<dbReference type="SUPFAM" id="SSF48452">
    <property type="entry name" value="TPR-like"/>
    <property type="match status" value="1"/>
</dbReference>
<evidence type="ECO:0000313" key="3">
    <source>
        <dbReference type="EMBL" id="GHO45581.1"/>
    </source>
</evidence>
<dbReference type="InterPro" id="IPR019734">
    <property type="entry name" value="TPR_rpt"/>
</dbReference>
<dbReference type="InterPro" id="IPR011990">
    <property type="entry name" value="TPR-like_helical_dom_sf"/>
</dbReference>
<gene>
    <name evidence="3" type="ORF">KSX_37440</name>
</gene>
<name>A0A8J3MT68_9CHLR</name>
<dbReference type="SMART" id="SM00028">
    <property type="entry name" value="TPR"/>
    <property type="match status" value="1"/>
</dbReference>
<dbReference type="Pfam" id="PF00515">
    <property type="entry name" value="TPR_1"/>
    <property type="match status" value="1"/>
</dbReference>
<dbReference type="Proteomes" id="UP000612362">
    <property type="component" value="Unassembled WGS sequence"/>
</dbReference>
<comment type="caution">
    <text evidence="3">The sequence shown here is derived from an EMBL/GenBank/DDBJ whole genome shotgun (WGS) entry which is preliminary data.</text>
</comment>
<feature type="compositionally biased region" description="Acidic residues" evidence="2">
    <location>
        <begin position="239"/>
        <end position="273"/>
    </location>
</feature>
<dbReference type="PROSITE" id="PS50293">
    <property type="entry name" value="TPR_REGION"/>
    <property type="match status" value="1"/>
</dbReference>
<dbReference type="Gene3D" id="1.25.40.10">
    <property type="entry name" value="Tetratricopeptide repeat domain"/>
    <property type="match status" value="1"/>
</dbReference>
<feature type="region of interest" description="Disordered" evidence="2">
    <location>
        <begin position="236"/>
        <end position="273"/>
    </location>
</feature>
<feature type="repeat" description="TPR" evidence="1">
    <location>
        <begin position="48"/>
        <end position="81"/>
    </location>
</feature>
<evidence type="ECO:0008006" key="5">
    <source>
        <dbReference type="Google" id="ProtNLM"/>
    </source>
</evidence>
<protein>
    <recommendedName>
        <fullName evidence="5">Tetratricopeptide repeat protein</fullName>
    </recommendedName>
</protein>
<evidence type="ECO:0000313" key="4">
    <source>
        <dbReference type="Proteomes" id="UP000612362"/>
    </source>
</evidence>